<feature type="domain" description="Ubiquitin-like" evidence="1">
    <location>
        <begin position="109"/>
        <end position="184"/>
    </location>
</feature>
<dbReference type="Proteomes" id="UP000663845">
    <property type="component" value="Unassembled WGS sequence"/>
</dbReference>
<dbReference type="EMBL" id="CAJNON010002343">
    <property type="protein sequence ID" value="CAF1507663.1"/>
    <property type="molecule type" value="Genomic_DNA"/>
</dbReference>
<dbReference type="InterPro" id="IPR000626">
    <property type="entry name" value="Ubiquitin-like_dom"/>
</dbReference>
<dbReference type="Gene3D" id="3.90.175.10">
    <property type="entry name" value="Diphtheria Toxin, domain 1"/>
    <property type="match status" value="1"/>
</dbReference>
<dbReference type="EMBL" id="CAJOAY010006159">
    <property type="protein sequence ID" value="CAF4131975.1"/>
    <property type="molecule type" value="Genomic_DNA"/>
</dbReference>
<dbReference type="Gene3D" id="3.10.20.90">
    <property type="entry name" value="Phosphatidylinositol 3-kinase Catalytic Subunit, Chain A, domain 1"/>
    <property type="match status" value="1"/>
</dbReference>
<accession>A0A815MRF6</accession>
<evidence type="ECO:0000313" key="6">
    <source>
        <dbReference type="Proteomes" id="UP000663845"/>
    </source>
</evidence>
<dbReference type="Pfam" id="PF00240">
    <property type="entry name" value="ubiquitin"/>
    <property type="match status" value="1"/>
</dbReference>
<dbReference type="SUPFAM" id="SSF54236">
    <property type="entry name" value="Ubiquitin-like"/>
    <property type="match status" value="1"/>
</dbReference>
<dbReference type="PANTHER" id="PTHR36649">
    <property type="entry name" value="UBIQUITIN-LIKE DOMAIN-CONTAINING PROTEIN"/>
    <property type="match status" value="1"/>
</dbReference>
<dbReference type="Proteomes" id="UP000663881">
    <property type="component" value="Unassembled WGS sequence"/>
</dbReference>
<dbReference type="FunFam" id="3.10.20.90:FF:000222">
    <property type="entry name" value="Polyubiquitin 5"/>
    <property type="match status" value="1"/>
</dbReference>
<evidence type="ECO:0000313" key="3">
    <source>
        <dbReference type="EMBL" id="CAF1507663.1"/>
    </source>
</evidence>
<dbReference type="PANTHER" id="PTHR36649:SF28">
    <property type="entry name" value="UBIQUITIN-LIKE DOMAIN-CONTAINING PROTEIN"/>
    <property type="match status" value="1"/>
</dbReference>
<dbReference type="PRINTS" id="PR00348">
    <property type="entry name" value="UBIQUITIN"/>
</dbReference>
<proteinExistence type="predicted"/>
<organism evidence="2 6">
    <name type="scientific">Adineta steineri</name>
    <dbReference type="NCBI Taxonomy" id="433720"/>
    <lineage>
        <taxon>Eukaryota</taxon>
        <taxon>Metazoa</taxon>
        <taxon>Spiralia</taxon>
        <taxon>Gnathifera</taxon>
        <taxon>Rotifera</taxon>
        <taxon>Eurotatoria</taxon>
        <taxon>Bdelloidea</taxon>
        <taxon>Adinetida</taxon>
        <taxon>Adinetidae</taxon>
        <taxon>Adineta</taxon>
    </lineage>
</organism>
<evidence type="ECO:0000313" key="4">
    <source>
        <dbReference type="EMBL" id="CAF3997788.1"/>
    </source>
</evidence>
<reference evidence="2" key="1">
    <citation type="submission" date="2021-02" db="EMBL/GenBank/DDBJ databases">
        <authorList>
            <person name="Nowell W R."/>
        </authorList>
    </citation>
    <scope>NUCLEOTIDE SEQUENCE</scope>
</reference>
<dbReference type="AlphaFoldDB" id="A0A815MRF6"/>
<dbReference type="SMART" id="SM00213">
    <property type="entry name" value="UBQ"/>
    <property type="match status" value="1"/>
</dbReference>
<dbReference type="Proteomes" id="UP000663891">
    <property type="component" value="Unassembled WGS sequence"/>
</dbReference>
<dbReference type="OrthoDB" id="428577at2759"/>
<dbReference type="EMBL" id="CAJNOG010001231">
    <property type="protein sequence ID" value="CAF1423339.1"/>
    <property type="molecule type" value="Genomic_DNA"/>
</dbReference>
<sequence length="353" mass="39434">MGSTVSTIDSTPSTIMSEDSESILAAAMSAITGINIQPASMNPDSPNKISLFDYHDKTYLSGQVGDKSTVAEDSITQTTDNMRNVSLSSVAKRKPNFSKKAEEMPDKSIQIFVKTLIGMIITLEVLPDETIGEVKTVVQNMEDIPVDQQRLIYGGRQLENGRTLSYYKIKKESTLHLALRLRGGHEAILDPSTMDPGFDYDFTNIKDENKTFTRGAEKYVRPCGWKRYAIKVSDKFENLTWIDHNNIPGEWPVSYHGTGQNEARTIAMDGYDLSKGTRFLFGHGIYSTPDVNVAKKYAKQFSFKGGNYLVVLQNRVNPTTLVKISADRTGIGEYWVSPSDKDIRPYGICIRKL</sequence>
<gene>
    <name evidence="2" type="ORF">JYZ213_LOCUS39122</name>
    <name evidence="5" type="ORF">OKA104_LOCUS37285</name>
    <name evidence="4" type="ORF">OXD698_LOCUS29336</name>
    <name evidence="3" type="ORF">VCS650_LOCUS42594</name>
</gene>
<name>A0A815MRF6_9BILA</name>
<comment type="caution">
    <text evidence="2">The sequence shown here is derived from an EMBL/GenBank/DDBJ whole genome shotgun (WGS) entry which is preliminary data.</text>
</comment>
<protein>
    <recommendedName>
        <fullName evidence="1">Ubiquitin-like domain-containing protein</fullName>
    </recommendedName>
</protein>
<dbReference type="EMBL" id="CAJOAZ010003285">
    <property type="protein sequence ID" value="CAF3997788.1"/>
    <property type="molecule type" value="Genomic_DNA"/>
</dbReference>
<dbReference type="SUPFAM" id="SSF56399">
    <property type="entry name" value="ADP-ribosylation"/>
    <property type="match status" value="1"/>
</dbReference>
<dbReference type="PROSITE" id="PS50053">
    <property type="entry name" value="UBIQUITIN_2"/>
    <property type="match status" value="1"/>
</dbReference>
<dbReference type="Proteomes" id="UP000663844">
    <property type="component" value="Unassembled WGS sequence"/>
</dbReference>
<dbReference type="InterPro" id="IPR029071">
    <property type="entry name" value="Ubiquitin-like_domsf"/>
</dbReference>
<evidence type="ECO:0000259" key="1">
    <source>
        <dbReference type="PROSITE" id="PS50053"/>
    </source>
</evidence>
<evidence type="ECO:0000313" key="5">
    <source>
        <dbReference type="EMBL" id="CAF4131975.1"/>
    </source>
</evidence>
<dbReference type="InterPro" id="IPR019956">
    <property type="entry name" value="Ubiquitin_dom"/>
</dbReference>
<evidence type="ECO:0000313" key="2">
    <source>
        <dbReference type="EMBL" id="CAF1423339.1"/>
    </source>
</evidence>